<dbReference type="EMBL" id="JAJHPV010000014">
    <property type="protein sequence ID" value="MCC6072159.1"/>
    <property type="molecule type" value="Genomic_DNA"/>
</dbReference>
<evidence type="ECO:0000256" key="6">
    <source>
        <dbReference type="RuleBase" id="RU000477"/>
    </source>
</evidence>
<proteinExistence type="inferred from homology"/>
<reference evidence="8 9" key="1">
    <citation type="submission" date="2021-11" db="EMBL/GenBank/DDBJ databases">
        <authorList>
            <person name="Huq M.A."/>
        </authorList>
    </citation>
    <scope>NUCLEOTIDE SEQUENCE [LARGE SCALE GENOMIC DNA]</scope>
    <source>
        <strain evidence="8 9">MAHUQ-52</strain>
    </source>
</reference>
<sequence>MTFARRIVSEGLGTAFLLAVVVGSGIMAERLAGGNVALALLANAIATGAGLVALILMFGTISGAHFNPVVTLSEAWQKNMPRAEVLPYIAVQVAGAFAGVAAAHLMFGDPVFFASEHVRTGPAQWWSEFVATFGLIAVIIGCSRSRPSVTPFAVAAYITAAYWFTSSTSFANPAVTLARSATNTFAGIRPLDAPGFIAAQLLGAAVATLVFCWLYPAAPVGATVAGTVAPGDFAAPSTNKTEHSHG</sequence>
<accession>A0ABS8IU64</accession>
<evidence type="ECO:0000256" key="1">
    <source>
        <dbReference type="ARBA" id="ARBA00004141"/>
    </source>
</evidence>
<evidence type="ECO:0000256" key="7">
    <source>
        <dbReference type="SAM" id="Phobius"/>
    </source>
</evidence>
<dbReference type="Proteomes" id="UP001198701">
    <property type="component" value="Unassembled WGS sequence"/>
</dbReference>
<dbReference type="InterPro" id="IPR000425">
    <property type="entry name" value="MIP"/>
</dbReference>
<dbReference type="RefSeq" id="WP_229433055.1">
    <property type="nucleotide sequence ID" value="NZ_JAJHPV010000014.1"/>
</dbReference>
<keyword evidence="3 6" id="KW-0812">Transmembrane</keyword>
<keyword evidence="2 6" id="KW-0813">Transport</keyword>
<gene>
    <name evidence="8" type="ORF">LMJ30_14495</name>
</gene>
<evidence type="ECO:0000313" key="8">
    <source>
        <dbReference type="EMBL" id="MCC6072159.1"/>
    </source>
</evidence>
<evidence type="ECO:0000256" key="5">
    <source>
        <dbReference type="ARBA" id="ARBA00023136"/>
    </source>
</evidence>
<evidence type="ECO:0000256" key="2">
    <source>
        <dbReference type="ARBA" id="ARBA00022448"/>
    </source>
</evidence>
<feature type="transmembrane region" description="Helical" evidence="7">
    <location>
        <begin position="154"/>
        <end position="175"/>
    </location>
</feature>
<keyword evidence="9" id="KW-1185">Reference proteome</keyword>
<dbReference type="InterPro" id="IPR034294">
    <property type="entry name" value="Aquaporin_transptr"/>
</dbReference>
<feature type="transmembrane region" description="Helical" evidence="7">
    <location>
        <begin position="195"/>
        <end position="215"/>
    </location>
</feature>
<dbReference type="PRINTS" id="PR00783">
    <property type="entry name" value="MINTRINSICP"/>
</dbReference>
<evidence type="ECO:0000256" key="4">
    <source>
        <dbReference type="ARBA" id="ARBA00022989"/>
    </source>
</evidence>
<name>A0ABS8IU64_9BURK</name>
<feature type="transmembrane region" description="Helical" evidence="7">
    <location>
        <begin position="38"/>
        <end position="64"/>
    </location>
</feature>
<dbReference type="InterPro" id="IPR023271">
    <property type="entry name" value="Aquaporin-like"/>
</dbReference>
<comment type="similarity">
    <text evidence="6">Belongs to the MIP/aquaporin (TC 1.A.8) family.</text>
</comment>
<dbReference type="Gene3D" id="1.20.1080.10">
    <property type="entry name" value="Glycerol uptake facilitator protein"/>
    <property type="match status" value="1"/>
</dbReference>
<feature type="transmembrane region" description="Helical" evidence="7">
    <location>
        <begin position="125"/>
        <end position="142"/>
    </location>
</feature>
<evidence type="ECO:0000313" key="9">
    <source>
        <dbReference type="Proteomes" id="UP001198701"/>
    </source>
</evidence>
<dbReference type="PANTHER" id="PTHR45724">
    <property type="entry name" value="AQUAPORIN NIP2-1"/>
    <property type="match status" value="1"/>
</dbReference>
<dbReference type="Pfam" id="PF00230">
    <property type="entry name" value="MIP"/>
    <property type="match status" value="1"/>
</dbReference>
<dbReference type="SUPFAM" id="SSF81338">
    <property type="entry name" value="Aquaporin-like"/>
    <property type="match status" value="1"/>
</dbReference>
<protein>
    <submittedName>
        <fullName evidence="8">Aquaporin family protein</fullName>
    </submittedName>
</protein>
<comment type="subcellular location">
    <subcellularLocation>
        <location evidence="1">Membrane</location>
        <topology evidence="1">Multi-pass membrane protein</topology>
    </subcellularLocation>
</comment>
<comment type="caution">
    <text evidence="8">The sequence shown here is derived from an EMBL/GenBank/DDBJ whole genome shotgun (WGS) entry which is preliminary data.</text>
</comment>
<dbReference type="PANTHER" id="PTHR45724:SF13">
    <property type="entry name" value="AQUAPORIN NIP1-1-RELATED"/>
    <property type="match status" value="1"/>
</dbReference>
<feature type="transmembrane region" description="Helical" evidence="7">
    <location>
        <begin position="85"/>
        <end position="105"/>
    </location>
</feature>
<organism evidence="8 9">
    <name type="scientific">Massilia agrisoli</name>
    <dbReference type="NCBI Taxonomy" id="2892444"/>
    <lineage>
        <taxon>Bacteria</taxon>
        <taxon>Pseudomonadati</taxon>
        <taxon>Pseudomonadota</taxon>
        <taxon>Betaproteobacteria</taxon>
        <taxon>Burkholderiales</taxon>
        <taxon>Oxalobacteraceae</taxon>
        <taxon>Telluria group</taxon>
        <taxon>Massilia</taxon>
    </lineage>
</organism>
<evidence type="ECO:0000256" key="3">
    <source>
        <dbReference type="ARBA" id="ARBA00022692"/>
    </source>
</evidence>
<keyword evidence="4 7" id="KW-1133">Transmembrane helix</keyword>
<keyword evidence="5 7" id="KW-0472">Membrane</keyword>